<evidence type="ECO:0000259" key="6">
    <source>
        <dbReference type="SMART" id="SM01266"/>
    </source>
</evidence>
<dbReference type="PANTHER" id="PTHR43017:SF1">
    <property type="entry name" value="ACETYLTRANSFERASE YJL218W-RELATED"/>
    <property type="match status" value="1"/>
</dbReference>
<evidence type="ECO:0000256" key="3">
    <source>
        <dbReference type="ARBA" id="ARBA00022737"/>
    </source>
</evidence>
<sequence>MAVEEKTQLERMIAGELYDPSVPEIANLLSKAHQLCKDYNSCKESDEEQRESILRELIPNRGVGTYLNGPIFFDYGRFTTLGDHVYANFNFTVLDVCPVTIGDNVMFGPNVSLLTLLHPLRWQERNSRQHRDGSTFDYEYGAPITIGANCWLAGNVTVTAGANIGAGSVIGAGAVVTHDIPENVLAAGVPCKVIREISEADRMNLPAFE</sequence>
<dbReference type="PANTHER" id="PTHR43017">
    <property type="entry name" value="GALACTOSIDE O-ACETYLTRANSFERASE"/>
    <property type="match status" value="1"/>
</dbReference>
<dbReference type="Gene3D" id="2.160.10.10">
    <property type="entry name" value="Hexapeptide repeat proteins"/>
    <property type="match status" value="1"/>
</dbReference>
<dbReference type="CDD" id="cd03357">
    <property type="entry name" value="LbH_MAT_GAT"/>
    <property type="match status" value="1"/>
</dbReference>
<keyword evidence="3" id="KW-0677">Repeat</keyword>
<dbReference type="AlphaFoldDB" id="A0A087CEF6"/>
<dbReference type="GeneID" id="98299172"/>
<dbReference type="GO" id="GO:0008870">
    <property type="term" value="F:galactoside O-acetyltransferase activity"/>
    <property type="evidence" value="ECO:0007669"/>
    <property type="project" value="TreeGrafter"/>
</dbReference>
<dbReference type="InterPro" id="IPR039369">
    <property type="entry name" value="LacA-like"/>
</dbReference>
<dbReference type="InterPro" id="IPR024688">
    <property type="entry name" value="Mac_dom"/>
</dbReference>
<dbReference type="InterPro" id="IPR011004">
    <property type="entry name" value="Trimer_LpxA-like_sf"/>
</dbReference>
<keyword evidence="4 5" id="KW-0012">Acyltransferase</keyword>
<dbReference type="RefSeq" id="WP_239647651.1">
    <property type="nucleotide sequence ID" value="NZ_JGZI01000010.1"/>
</dbReference>
<dbReference type="FunFam" id="2.160.10.10:FF:000025">
    <property type="entry name" value="Hexapeptide-repeat containing-acetyltransferase"/>
    <property type="match status" value="1"/>
</dbReference>
<dbReference type="eggNOG" id="COG0110">
    <property type="taxonomic scope" value="Bacteria"/>
</dbReference>
<gene>
    <name evidence="7" type="ORF">BPSY_2068</name>
</gene>
<dbReference type="Pfam" id="PF00132">
    <property type="entry name" value="Hexapep"/>
    <property type="match status" value="1"/>
</dbReference>
<dbReference type="Pfam" id="PF14602">
    <property type="entry name" value="Hexapep_2"/>
    <property type="match status" value="1"/>
</dbReference>
<evidence type="ECO:0000313" key="7">
    <source>
        <dbReference type="EMBL" id="KFI81656.1"/>
    </source>
</evidence>
<comment type="caution">
    <text evidence="7">The sequence shown here is derived from an EMBL/GenBank/DDBJ whole genome shotgun (WGS) entry which is preliminary data.</text>
</comment>
<dbReference type="EC" id="2.3.1.-" evidence="5"/>
<proteinExistence type="inferred from homology"/>
<protein>
    <recommendedName>
        <fullName evidence="5">Acetyltransferase</fullName>
        <ecNumber evidence="5">2.3.1.-</ecNumber>
    </recommendedName>
</protein>
<organism evidence="7 8">
    <name type="scientific">Bifidobacterium psychraerophilum</name>
    <dbReference type="NCBI Taxonomy" id="218140"/>
    <lineage>
        <taxon>Bacteria</taxon>
        <taxon>Bacillati</taxon>
        <taxon>Actinomycetota</taxon>
        <taxon>Actinomycetes</taxon>
        <taxon>Bifidobacteriales</taxon>
        <taxon>Bifidobacteriaceae</taxon>
        <taxon>Bifidobacterium</taxon>
    </lineage>
</organism>
<feature type="domain" description="Maltose/galactoside acetyltransferase" evidence="6">
    <location>
        <begin position="9"/>
        <end position="63"/>
    </location>
</feature>
<dbReference type="Proteomes" id="UP000029050">
    <property type="component" value="Unassembled WGS sequence"/>
</dbReference>
<evidence type="ECO:0000313" key="8">
    <source>
        <dbReference type="Proteomes" id="UP000029050"/>
    </source>
</evidence>
<comment type="similarity">
    <text evidence="1 5">Belongs to the transferase hexapeptide repeat family.</text>
</comment>
<name>A0A087CEF6_9BIFI</name>
<evidence type="ECO:0000256" key="2">
    <source>
        <dbReference type="ARBA" id="ARBA00022679"/>
    </source>
</evidence>
<dbReference type="EMBL" id="JGZI01000010">
    <property type="protein sequence ID" value="KFI81656.1"/>
    <property type="molecule type" value="Genomic_DNA"/>
</dbReference>
<evidence type="ECO:0000256" key="4">
    <source>
        <dbReference type="ARBA" id="ARBA00023315"/>
    </source>
</evidence>
<dbReference type="SUPFAM" id="SSF51161">
    <property type="entry name" value="Trimeric LpxA-like enzymes"/>
    <property type="match status" value="1"/>
</dbReference>
<dbReference type="STRING" id="218140.BPSY_2068"/>
<evidence type="ECO:0000256" key="1">
    <source>
        <dbReference type="ARBA" id="ARBA00007274"/>
    </source>
</evidence>
<keyword evidence="8" id="KW-1185">Reference proteome</keyword>
<evidence type="ECO:0000256" key="5">
    <source>
        <dbReference type="RuleBase" id="RU367021"/>
    </source>
</evidence>
<dbReference type="InterPro" id="IPR018357">
    <property type="entry name" value="Hexapep_transf_CS"/>
</dbReference>
<keyword evidence="2 5" id="KW-0808">Transferase</keyword>
<dbReference type="PROSITE" id="PS00101">
    <property type="entry name" value="HEXAPEP_TRANSFERASES"/>
    <property type="match status" value="1"/>
</dbReference>
<dbReference type="Pfam" id="PF12464">
    <property type="entry name" value="Mac"/>
    <property type="match status" value="1"/>
</dbReference>
<dbReference type="SMART" id="SM01266">
    <property type="entry name" value="Mac"/>
    <property type="match status" value="1"/>
</dbReference>
<accession>A0A087CEF6</accession>
<dbReference type="InterPro" id="IPR001451">
    <property type="entry name" value="Hexapep"/>
</dbReference>
<reference evidence="7 8" key="1">
    <citation type="submission" date="2014-03" db="EMBL/GenBank/DDBJ databases">
        <title>Genomics of Bifidobacteria.</title>
        <authorList>
            <person name="Ventura M."/>
            <person name="Milani C."/>
            <person name="Lugli G.A."/>
        </authorList>
    </citation>
    <scope>NUCLEOTIDE SEQUENCE [LARGE SCALE GENOMIC DNA]</scope>
    <source>
        <strain evidence="7 8">LMG 21775</strain>
    </source>
</reference>